<dbReference type="Proteomes" id="UP000235598">
    <property type="component" value="Unassembled WGS sequence"/>
</dbReference>
<accession>A0A2N6VJX2</accession>
<organism evidence="2 3">
    <name type="scientific">Brevibacterium paucivorans</name>
    <dbReference type="NCBI Taxonomy" id="170994"/>
    <lineage>
        <taxon>Bacteria</taxon>
        <taxon>Bacillati</taxon>
        <taxon>Actinomycetota</taxon>
        <taxon>Actinomycetes</taxon>
        <taxon>Micrococcales</taxon>
        <taxon>Brevibacteriaceae</taxon>
        <taxon>Brevibacterium</taxon>
    </lineage>
</organism>
<evidence type="ECO:0000313" key="3">
    <source>
        <dbReference type="Proteomes" id="UP000235598"/>
    </source>
</evidence>
<dbReference type="EMBL" id="PNHK01000103">
    <property type="protein sequence ID" value="PMD04387.1"/>
    <property type="molecule type" value="Genomic_DNA"/>
</dbReference>
<comment type="caution">
    <text evidence="2">The sequence shown here is derived from an EMBL/GenBank/DDBJ whole genome shotgun (WGS) entry which is preliminary data.</text>
</comment>
<gene>
    <name evidence="2" type="ORF">CJ199_12340</name>
</gene>
<protein>
    <submittedName>
        <fullName evidence="2">Uncharacterized protein</fullName>
    </submittedName>
</protein>
<evidence type="ECO:0000256" key="1">
    <source>
        <dbReference type="SAM" id="MobiDB-lite"/>
    </source>
</evidence>
<proteinExistence type="predicted"/>
<evidence type="ECO:0000313" key="2">
    <source>
        <dbReference type="EMBL" id="PMD04387.1"/>
    </source>
</evidence>
<sequence>MYFSTQTVLTILLILVVALVAYAIGHSVGALRTRRSIDSQSSSELAKVTSERESSGTSSDKQPRFAVVYNPTKPEAQEIIAAAQTEARNSRWAQPLI</sequence>
<name>A0A2N6VJX2_9MICO</name>
<dbReference type="AlphaFoldDB" id="A0A2N6VJX2"/>
<feature type="non-terminal residue" evidence="2">
    <location>
        <position position="97"/>
    </location>
</feature>
<feature type="region of interest" description="Disordered" evidence="1">
    <location>
        <begin position="35"/>
        <end position="65"/>
    </location>
</feature>
<reference evidence="2 3" key="1">
    <citation type="submission" date="2017-09" db="EMBL/GenBank/DDBJ databases">
        <title>Bacterial strain isolated from the female urinary microbiota.</title>
        <authorList>
            <person name="Thomas-White K."/>
            <person name="Kumar N."/>
            <person name="Forster S."/>
            <person name="Putonti C."/>
            <person name="Lawley T."/>
            <person name="Wolfe A.J."/>
        </authorList>
    </citation>
    <scope>NUCLEOTIDE SEQUENCE [LARGE SCALE GENOMIC DNA]</scope>
    <source>
        <strain evidence="2 3">UMB1301</strain>
    </source>
</reference>